<feature type="compositionally biased region" description="Low complexity" evidence="3">
    <location>
        <begin position="452"/>
        <end position="463"/>
    </location>
</feature>
<accession>A0A836BYE8</accession>
<dbReference type="Gene3D" id="3.30.200.20">
    <property type="entry name" value="Phosphorylase Kinase, domain 1"/>
    <property type="match status" value="1"/>
</dbReference>
<keyword evidence="6" id="KW-1185">Reference proteome</keyword>
<keyword evidence="1" id="KW-0547">Nucleotide-binding</keyword>
<dbReference type="AlphaFoldDB" id="A0A836BYE8"/>
<comment type="caution">
    <text evidence="5">The sequence shown here is derived from an EMBL/GenBank/DDBJ whole genome shotgun (WGS) entry which is preliminary data.</text>
</comment>
<keyword evidence="2" id="KW-0067">ATP-binding</keyword>
<sequence length="757" mass="78358">MREARMLGSLRHANITRLIECISSKSGRIYLVLEYVGPNLLNLLRHVHPTGLPPGCTKAIAWQLAQAVSYMHSKKILHRDIKPANVLLDPASGAAKLCDLGLARPFWGGPREAHPCTTYCVTRWYRPPEVLVGDDYGPAVDVWSLGCTLAELATGRVLFPGKSPADQLWRILCAVGPMPQGMAARLAFHPNAALQFLAYVVPPPPQPMSLRSLLPDVEPRLFELVEACLRLDPATRPTACELLDMPYFWDVGRCTAVLPAVAQELAAADLDALKSYSLRAETANSQAAASHPQHPAGARRQGADGTAQAKCKAEASVSGHRELAQPQHTAAVLQHLAHHGMTADWPGGRGALHGNGVGGLAAGRLPTAPAAVLVGQGGAPPPAAVAGASADAVACNAIETGTGIGTGVSHAMAAVSVAASCWSAPGSRPVSSTSNRRADSFECPPEAVHEPGAQGDASSSAQSPHWRQQDARAAPRPFSLQQSGPQKKVVDALLGAGSCPGADLKPMRPLPPALSISQPQSAVCVQFELKLSGAPRPIGRPAGLGYVRTTPNHVAATGCLTGASACSSASAGGRTTTPFAAPPAWPGNAPPPHAVAAAPPAAGHACVHASSGQWYGTNRSLLLDSHVMYDTLVEADGRTSCEDYSGENAIAGAGGYCKAQEDDDGAVTLCDRHVSIGRIAAARDGQMVPKLGPQAGPGRRSFALSALSSRLHGNASGRSCLGSAGAADSSSGKSSAKVALKQRWGRLTSALRKALHA</sequence>
<dbReference type="OrthoDB" id="538973at2759"/>
<feature type="region of interest" description="Disordered" evidence="3">
    <location>
        <begin position="424"/>
        <end position="485"/>
    </location>
</feature>
<evidence type="ECO:0000259" key="4">
    <source>
        <dbReference type="PROSITE" id="PS50011"/>
    </source>
</evidence>
<dbReference type="EMBL" id="JAEHOE010000046">
    <property type="protein sequence ID" value="KAG2492174.1"/>
    <property type="molecule type" value="Genomic_DNA"/>
</dbReference>
<gene>
    <name evidence="5" type="ORF">HYH03_009423</name>
</gene>
<dbReference type="SMART" id="SM00220">
    <property type="entry name" value="S_TKc"/>
    <property type="match status" value="1"/>
</dbReference>
<dbReference type="InterPro" id="IPR011009">
    <property type="entry name" value="Kinase-like_dom_sf"/>
</dbReference>
<evidence type="ECO:0000256" key="1">
    <source>
        <dbReference type="ARBA" id="ARBA00022741"/>
    </source>
</evidence>
<protein>
    <recommendedName>
        <fullName evidence="4">Protein kinase domain-containing protein</fullName>
    </recommendedName>
</protein>
<dbReference type="Pfam" id="PF00069">
    <property type="entry name" value="Pkinase"/>
    <property type="match status" value="1"/>
</dbReference>
<dbReference type="GO" id="GO:0004672">
    <property type="term" value="F:protein kinase activity"/>
    <property type="evidence" value="ECO:0007669"/>
    <property type="project" value="InterPro"/>
</dbReference>
<dbReference type="SUPFAM" id="SSF56112">
    <property type="entry name" value="Protein kinase-like (PK-like)"/>
    <property type="match status" value="1"/>
</dbReference>
<evidence type="ECO:0000256" key="3">
    <source>
        <dbReference type="SAM" id="MobiDB-lite"/>
    </source>
</evidence>
<dbReference type="PANTHER" id="PTHR24055">
    <property type="entry name" value="MITOGEN-ACTIVATED PROTEIN KINASE"/>
    <property type="match status" value="1"/>
</dbReference>
<evidence type="ECO:0000313" key="5">
    <source>
        <dbReference type="EMBL" id="KAG2492174.1"/>
    </source>
</evidence>
<dbReference type="InterPro" id="IPR000719">
    <property type="entry name" value="Prot_kinase_dom"/>
</dbReference>
<evidence type="ECO:0000256" key="2">
    <source>
        <dbReference type="ARBA" id="ARBA00022840"/>
    </source>
</evidence>
<name>A0A836BYE8_9CHLO</name>
<dbReference type="FunFam" id="1.10.510.10:FF:000980">
    <property type="entry name" value="Predicted protein"/>
    <property type="match status" value="1"/>
</dbReference>
<dbReference type="InterPro" id="IPR008271">
    <property type="entry name" value="Ser/Thr_kinase_AS"/>
</dbReference>
<dbReference type="InterPro" id="IPR050117">
    <property type="entry name" value="MAPK"/>
</dbReference>
<feature type="region of interest" description="Disordered" evidence="3">
    <location>
        <begin position="284"/>
        <end position="327"/>
    </location>
</feature>
<feature type="domain" description="Protein kinase" evidence="4">
    <location>
        <begin position="1"/>
        <end position="248"/>
    </location>
</feature>
<proteinExistence type="predicted"/>
<dbReference type="PROSITE" id="PS00108">
    <property type="entry name" value="PROTEIN_KINASE_ST"/>
    <property type="match status" value="1"/>
</dbReference>
<dbReference type="GO" id="GO:0005524">
    <property type="term" value="F:ATP binding"/>
    <property type="evidence" value="ECO:0007669"/>
    <property type="project" value="UniProtKB-KW"/>
</dbReference>
<dbReference type="PROSITE" id="PS50011">
    <property type="entry name" value="PROTEIN_KINASE_DOM"/>
    <property type="match status" value="1"/>
</dbReference>
<evidence type="ECO:0000313" key="6">
    <source>
        <dbReference type="Proteomes" id="UP000612055"/>
    </source>
</evidence>
<dbReference type="Proteomes" id="UP000612055">
    <property type="component" value="Unassembled WGS sequence"/>
</dbReference>
<dbReference type="Gene3D" id="1.10.510.10">
    <property type="entry name" value="Transferase(Phosphotransferase) domain 1"/>
    <property type="match status" value="1"/>
</dbReference>
<organism evidence="5 6">
    <name type="scientific">Edaphochlamys debaryana</name>
    <dbReference type="NCBI Taxonomy" id="47281"/>
    <lineage>
        <taxon>Eukaryota</taxon>
        <taxon>Viridiplantae</taxon>
        <taxon>Chlorophyta</taxon>
        <taxon>core chlorophytes</taxon>
        <taxon>Chlorophyceae</taxon>
        <taxon>CS clade</taxon>
        <taxon>Chlamydomonadales</taxon>
        <taxon>Chlamydomonadales incertae sedis</taxon>
        <taxon>Edaphochlamys</taxon>
    </lineage>
</organism>
<reference evidence="5" key="1">
    <citation type="journal article" date="2020" name="bioRxiv">
        <title>Comparative genomics of Chlamydomonas.</title>
        <authorList>
            <person name="Craig R.J."/>
            <person name="Hasan A.R."/>
            <person name="Ness R.W."/>
            <person name="Keightley P.D."/>
        </authorList>
    </citation>
    <scope>NUCLEOTIDE SEQUENCE</scope>
    <source>
        <strain evidence="5">CCAP 11/70</strain>
    </source>
</reference>